<gene>
    <name evidence="2" type="ORF">UV35_C0013G0013</name>
</gene>
<sequence length="157" mass="17781">MNHLTPEIQTLILSSLQTARKASELSFLLEDVAAATYKQDTDLKTAIEKIADYSNELANALRALDSGKAREVALESQNLLRHADRIKVEMSYVPSKDFESGLYEIFKTLGYKDFLLEFTVVSDTETGAHIYHNGNFIDISMFNIIKEKLREVNFNSL</sequence>
<reference evidence="2 3" key="1">
    <citation type="journal article" date="2015" name="Nature">
        <title>rRNA introns, odd ribosomes, and small enigmatic genomes across a large radiation of phyla.</title>
        <authorList>
            <person name="Brown C.T."/>
            <person name="Hug L.A."/>
            <person name="Thomas B.C."/>
            <person name="Sharon I."/>
            <person name="Castelle C.J."/>
            <person name="Singh A."/>
            <person name="Wilkins M.J."/>
            <person name="Williams K.H."/>
            <person name="Banfield J.F."/>
        </authorList>
    </citation>
    <scope>NUCLEOTIDE SEQUENCE [LARGE SCALE GENOMIC DNA]</scope>
</reference>
<comment type="caution">
    <text evidence="2">The sequence shown here is derived from an EMBL/GenBank/DDBJ whole genome shotgun (WGS) entry which is preliminary data.</text>
</comment>
<protein>
    <submittedName>
        <fullName evidence="2">Uncharacterized protein</fullName>
    </submittedName>
</protein>
<proteinExistence type="predicted"/>
<dbReference type="AlphaFoldDB" id="A0A0G1AZG3"/>
<evidence type="ECO:0000256" key="1">
    <source>
        <dbReference type="SAM" id="Coils"/>
    </source>
</evidence>
<organism evidence="2 3">
    <name type="scientific">candidate division WWE3 bacterium GW2011_GWB1_42_6</name>
    <dbReference type="NCBI Taxonomy" id="1619115"/>
    <lineage>
        <taxon>Bacteria</taxon>
        <taxon>Katanobacteria</taxon>
    </lineage>
</organism>
<accession>A0A0G1AZG3</accession>
<dbReference type="EMBL" id="LCED01000013">
    <property type="protein sequence ID" value="KKS66500.1"/>
    <property type="molecule type" value="Genomic_DNA"/>
</dbReference>
<evidence type="ECO:0000313" key="3">
    <source>
        <dbReference type="Proteomes" id="UP000033848"/>
    </source>
</evidence>
<name>A0A0G1AZG3_UNCKA</name>
<dbReference type="Proteomes" id="UP000033848">
    <property type="component" value="Unassembled WGS sequence"/>
</dbReference>
<keyword evidence="1" id="KW-0175">Coiled coil</keyword>
<evidence type="ECO:0000313" key="2">
    <source>
        <dbReference type="EMBL" id="KKS66500.1"/>
    </source>
</evidence>
<feature type="coiled-coil region" evidence="1">
    <location>
        <begin position="43"/>
        <end position="70"/>
    </location>
</feature>